<name>A0A2H3BS64_9AGAR</name>
<dbReference type="EMBL" id="KZ293439">
    <property type="protein sequence ID" value="PBK66703.1"/>
    <property type="molecule type" value="Genomic_DNA"/>
</dbReference>
<accession>A0A2H3BS64</accession>
<proteinExistence type="predicted"/>
<dbReference type="AlphaFoldDB" id="A0A2H3BS64"/>
<keyword evidence="2" id="KW-1185">Reference proteome</keyword>
<sequence>MARLAGQLNHHHVSLSSFHPSGASSSLISSMTQSLESRFPQELVDAIIDAVRDASPSRSDEVKNLSSCSLVARSFLPRTRSHMFYNVTFATAEDIERYHAMCLASPLIPAAARRLGLRSNDTSNVIDNPLLLAILKLANDIQTLVFNQISWDTLPQAVLDTISSYPLTTIMLHDVVIPSIPSFFSFLQNCSTREEIELLLSQTLRVESDGPGEDLTVERMPRDKPLVVKSLVVNCPDTSREAIRAILLSTSSPFNLQNLRSTQFLILPTDGFIADGVGTWPTLTLLRNAIASTNPQMLRSVEAFSLLQRPPSFLLYLPSVEFLSFSLSDYPFNMLGFQPIAVLHWWIDILIHSKSYDLKELKVMAFFWTAESWIISDEALKEWTRLDDVLSSPKYHSLKLVGIHTSHTERIDESAQKEEMISALTASMPGLAKRRVLSIQHKGTLFPGITLPVV</sequence>
<evidence type="ECO:0008006" key="3">
    <source>
        <dbReference type="Google" id="ProtNLM"/>
    </source>
</evidence>
<dbReference type="Proteomes" id="UP000218334">
    <property type="component" value="Unassembled WGS sequence"/>
</dbReference>
<evidence type="ECO:0000313" key="2">
    <source>
        <dbReference type="Proteomes" id="UP000218334"/>
    </source>
</evidence>
<organism evidence="1 2">
    <name type="scientific">Armillaria solidipes</name>
    <dbReference type="NCBI Taxonomy" id="1076256"/>
    <lineage>
        <taxon>Eukaryota</taxon>
        <taxon>Fungi</taxon>
        <taxon>Dikarya</taxon>
        <taxon>Basidiomycota</taxon>
        <taxon>Agaricomycotina</taxon>
        <taxon>Agaricomycetes</taxon>
        <taxon>Agaricomycetidae</taxon>
        <taxon>Agaricales</taxon>
        <taxon>Marasmiineae</taxon>
        <taxon>Physalacriaceae</taxon>
        <taxon>Armillaria</taxon>
    </lineage>
</organism>
<gene>
    <name evidence="1" type="ORF">ARMSODRAFT_1005826</name>
</gene>
<protein>
    <recommendedName>
        <fullName evidence="3">F-box domain-containing protein</fullName>
    </recommendedName>
</protein>
<reference evidence="2" key="1">
    <citation type="journal article" date="2017" name="Nat. Ecol. Evol.">
        <title>Genome expansion and lineage-specific genetic innovations in the forest pathogenic fungi Armillaria.</title>
        <authorList>
            <person name="Sipos G."/>
            <person name="Prasanna A.N."/>
            <person name="Walter M.C."/>
            <person name="O'Connor E."/>
            <person name="Balint B."/>
            <person name="Krizsan K."/>
            <person name="Kiss B."/>
            <person name="Hess J."/>
            <person name="Varga T."/>
            <person name="Slot J."/>
            <person name="Riley R."/>
            <person name="Boka B."/>
            <person name="Rigling D."/>
            <person name="Barry K."/>
            <person name="Lee J."/>
            <person name="Mihaltcheva S."/>
            <person name="LaButti K."/>
            <person name="Lipzen A."/>
            <person name="Waldron R."/>
            <person name="Moloney N.M."/>
            <person name="Sperisen C."/>
            <person name="Kredics L."/>
            <person name="Vagvoelgyi C."/>
            <person name="Patrignani A."/>
            <person name="Fitzpatrick D."/>
            <person name="Nagy I."/>
            <person name="Doyle S."/>
            <person name="Anderson J.B."/>
            <person name="Grigoriev I.V."/>
            <person name="Gueldener U."/>
            <person name="Muensterkoetter M."/>
            <person name="Nagy L.G."/>
        </authorList>
    </citation>
    <scope>NUCLEOTIDE SEQUENCE [LARGE SCALE GENOMIC DNA]</scope>
    <source>
        <strain evidence="2">28-4</strain>
    </source>
</reference>
<evidence type="ECO:0000313" key="1">
    <source>
        <dbReference type="EMBL" id="PBK66703.1"/>
    </source>
</evidence>